<evidence type="ECO:0000313" key="2">
    <source>
        <dbReference type="Proteomes" id="UP000799771"/>
    </source>
</evidence>
<sequence length="78" mass="8762">MSSCYYLRIAAQPKIELMVPSPLTLDRQLRRGLEGCQFLDCKPLRAQPQLELGSPQPLLVLPNACPVDVVDTCKMVRH</sequence>
<dbReference type="RefSeq" id="XP_033528777.1">
    <property type="nucleotide sequence ID" value="XM_033667072.1"/>
</dbReference>
<gene>
    <name evidence="1" type="ORF">P153DRAFT_362162</name>
</gene>
<evidence type="ECO:0000313" key="1">
    <source>
        <dbReference type="EMBL" id="KAF2134390.1"/>
    </source>
</evidence>
<accession>A0A6A6ARF4</accession>
<dbReference type="GeneID" id="54407504"/>
<reference evidence="1" key="1">
    <citation type="journal article" date="2020" name="Stud. Mycol.">
        <title>101 Dothideomycetes genomes: a test case for predicting lifestyles and emergence of pathogens.</title>
        <authorList>
            <person name="Haridas S."/>
            <person name="Albert R."/>
            <person name="Binder M."/>
            <person name="Bloem J."/>
            <person name="Labutti K."/>
            <person name="Salamov A."/>
            <person name="Andreopoulos B."/>
            <person name="Baker S."/>
            <person name="Barry K."/>
            <person name="Bills G."/>
            <person name="Bluhm B."/>
            <person name="Cannon C."/>
            <person name="Castanera R."/>
            <person name="Culley D."/>
            <person name="Daum C."/>
            <person name="Ezra D."/>
            <person name="Gonzalez J."/>
            <person name="Henrissat B."/>
            <person name="Kuo A."/>
            <person name="Liang C."/>
            <person name="Lipzen A."/>
            <person name="Lutzoni F."/>
            <person name="Magnuson J."/>
            <person name="Mondo S."/>
            <person name="Nolan M."/>
            <person name="Ohm R."/>
            <person name="Pangilinan J."/>
            <person name="Park H.-J."/>
            <person name="Ramirez L."/>
            <person name="Alfaro M."/>
            <person name="Sun H."/>
            <person name="Tritt A."/>
            <person name="Yoshinaga Y."/>
            <person name="Zwiers L.-H."/>
            <person name="Turgeon B."/>
            <person name="Goodwin S."/>
            <person name="Spatafora J."/>
            <person name="Crous P."/>
            <person name="Grigoriev I."/>
        </authorList>
    </citation>
    <scope>NUCLEOTIDE SEQUENCE</scope>
    <source>
        <strain evidence="1">CBS 119687</strain>
    </source>
</reference>
<dbReference type="Proteomes" id="UP000799771">
    <property type="component" value="Unassembled WGS sequence"/>
</dbReference>
<protein>
    <submittedName>
        <fullName evidence="1">Uncharacterized protein</fullName>
    </submittedName>
</protein>
<name>A0A6A6ARF4_9PLEO</name>
<dbReference type="EMBL" id="ML977497">
    <property type="protein sequence ID" value="KAF2134390.1"/>
    <property type="molecule type" value="Genomic_DNA"/>
</dbReference>
<dbReference type="AlphaFoldDB" id="A0A6A6ARF4"/>
<organism evidence="1 2">
    <name type="scientific">Dothidotthia symphoricarpi CBS 119687</name>
    <dbReference type="NCBI Taxonomy" id="1392245"/>
    <lineage>
        <taxon>Eukaryota</taxon>
        <taxon>Fungi</taxon>
        <taxon>Dikarya</taxon>
        <taxon>Ascomycota</taxon>
        <taxon>Pezizomycotina</taxon>
        <taxon>Dothideomycetes</taxon>
        <taxon>Pleosporomycetidae</taxon>
        <taxon>Pleosporales</taxon>
        <taxon>Dothidotthiaceae</taxon>
        <taxon>Dothidotthia</taxon>
    </lineage>
</organism>
<proteinExistence type="predicted"/>
<keyword evidence="2" id="KW-1185">Reference proteome</keyword>